<dbReference type="PANTHER" id="PTHR11062">
    <property type="entry name" value="EXOSTOSIN HEPARAN SULFATE GLYCOSYLTRANSFERASE -RELATED"/>
    <property type="match status" value="1"/>
</dbReference>
<feature type="domain" description="Exostosin GT47" evidence="2">
    <location>
        <begin position="148"/>
        <end position="509"/>
    </location>
</feature>
<organism evidence="3">
    <name type="scientific">Haptolina ericina</name>
    <dbReference type="NCBI Taxonomy" id="156174"/>
    <lineage>
        <taxon>Eukaryota</taxon>
        <taxon>Haptista</taxon>
        <taxon>Haptophyta</taxon>
        <taxon>Prymnesiophyceae</taxon>
        <taxon>Prymnesiales</taxon>
        <taxon>Prymnesiaceae</taxon>
        <taxon>Haptolina</taxon>
    </lineage>
</organism>
<sequence length="681" mass="75635">MQKHIGLSMLQGGGSLFLKMDIEGAEYMVIDEMVSSGSICRYTQAGNSVFLVLELHQRSLAGAFSEYRSRYKTNMAALRACNVSVTVGERLTSNLGQAVHRNAAGRNAVRRGASGVGGLKKSHDARGPSASDVAVGLERSNASNCNYNFTVYIYEFPPEQNPWLRTAHKLQAEHSRWFEQESADEQFTLELVVHRILAHSCVRTRDPKRATFFLVPYYGQIDVHAGAKFGTTAQSRTGTPHGKALLQALKGDVTMWEKTFGVAGDWWLRRGGWDHLLVYPAPLESLTQERSQRGDFWNRKQLHHAIAINDELLNRFIGKYPRCTRRMLQLPYPNDSPGWASGEYAQKATKQVRRSWAGNGGGSHRRNLDFHAWQEIEAGWNGFTSDEQLQRMLQLAGRDVLAMASMNAGARGKTCGPLRQMVVNDLVDDSCPRCAFAPLQWDGMQKSGKHWQGAASHFLNVHGQESPRREEVMHRSLFCPVPAGDSPSAKRNYDVVRAGCIPIIIAADFVYAWGEEAGMGDLREDTFALRLLPAETGFAVGGPHPAWLRQLLVGPNSSHQTPPATQRRAAEATATRRLLPHARLGELLRSIPPLRVRSLLEGLERARDAFAYWTAEDWMGTQGAERQRTPAPSMLAHEGATPTGGAAQRFLLDLERLGQHRGISECDAELQKPQVGLRNVC</sequence>
<protein>
    <recommendedName>
        <fullName evidence="2">Exostosin GT47 domain-containing protein</fullName>
    </recommendedName>
</protein>
<evidence type="ECO:0000256" key="1">
    <source>
        <dbReference type="ARBA" id="ARBA00010271"/>
    </source>
</evidence>
<dbReference type="GO" id="GO:0016757">
    <property type="term" value="F:glycosyltransferase activity"/>
    <property type="evidence" value="ECO:0007669"/>
    <property type="project" value="InterPro"/>
</dbReference>
<dbReference type="Pfam" id="PF03016">
    <property type="entry name" value="Exostosin_GT47"/>
    <property type="match status" value="1"/>
</dbReference>
<dbReference type="EMBL" id="HBHX01049567">
    <property type="protein sequence ID" value="CAE0128985.1"/>
    <property type="molecule type" value="Transcribed_RNA"/>
</dbReference>
<dbReference type="InterPro" id="IPR040911">
    <property type="entry name" value="Exostosin_GT47"/>
</dbReference>
<gene>
    <name evidence="3" type="ORF">HERI1096_LOCUS27389</name>
</gene>
<name>A0A7S3F790_9EUKA</name>
<dbReference type="AlphaFoldDB" id="A0A7S3F790"/>
<comment type="similarity">
    <text evidence="1">Belongs to the glycosyltransferase 47 family.</text>
</comment>
<accession>A0A7S3F790</accession>
<reference evidence="3" key="1">
    <citation type="submission" date="2021-01" db="EMBL/GenBank/DDBJ databases">
        <authorList>
            <person name="Corre E."/>
            <person name="Pelletier E."/>
            <person name="Niang G."/>
            <person name="Scheremetjew M."/>
            <person name="Finn R."/>
            <person name="Kale V."/>
            <person name="Holt S."/>
            <person name="Cochrane G."/>
            <person name="Meng A."/>
            <person name="Brown T."/>
            <person name="Cohen L."/>
        </authorList>
    </citation>
    <scope>NUCLEOTIDE SEQUENCE</scope>
    <source>
        <strain evidence="3">CCMP281</strain>
    </source>
</reference>
<dbReference type="InterPro" id="IPR004263">
    <property type="entry name" value="Exostosin"/>
</dbReference>
<evidence type="ECO:0000259" key="2">
    <source>
        <dbReference type="Pfam" id="PF03016"/>
    </source>
</evidence>
<evidence type="ECO:0000313" key="3">
    <source>
        <dbReference type="EMBL" id="CAE0128985.1"/>
    </source>
</evidence>
<proteinExistence type="inferred from homology"/>
<dbReference type="PANTHER" id="PTHR11062:SF281">
    <property type="entry name" value="EXOSTOSIN-LIKE 2"/>
    <property type="match status" value="1"/>
</dbReference>